<accession>A0A7J6QXL7</accession>
<reference evidence="1 2" key="1">
    <citation type="submission" date="2020-04" db="EMBL/GenBank/DDBJ databases">
        <title>Perkinsus olseni comparative genomics.</title>
        <authorList>
            <person name="Bogema D.R."/>
        </authorList>
    </citation>
    <scope>NUCLEOTIDE SEQUENCE [LARGE SCALE GENOMIC DNA]</scope>
    <source>
        <strain evidence="1 2">ATCC PRA-207</strain>
    </source>
</reference>
<comment type="caution">
    <text evidence="1">The sequence shown here is derived from an EMBL/GenBank/DDBJ whole genome shotgun (WGS) entry which is preliminary data.</text>
</comment>
<dbReference type="GO" id="GO:0007018">
    <property type="term" value="P:microtubule-based movement"/>
    <property type="evidence" value="ECO:0007669"/>
    <property type="project" value="InterPro"/>
</dbReference>
<evidence type="ECO:0000313" key="2">
    <source>
        <dbReference type="Proteomes" id="UP000553632"/>
    </source>
</evidence>
<dbReference type="AlphaFoldDB" id="A0A7J6QXL7"/>
<name>A0A7J6QXL7_PEROL</name>
<dbReference type="GO" id="GO:0051959">
    <property type="term" value="F:dynein light intermediate chain binding"/>
    <property type="evidence" value="ECO:0007669"/>
    <property type="project" value="InterPro"/>
</dbReference>
<dbReference type="PANTHER" id="PTHR45703:SF36">
    <property type="entry name" value="DYNEIN HEAVY CHAIN, CYTOPLASMIC"/>
    <property type="match status" value="1"/>
</dbReference>
<proteinExistence type="predicted"/>
<dbReference type="PANTHER" id="PTHR45703">
    <property type="entry name" value="DYNEIN HEAVY CHAIN"/>
    <property type="match status" value="1"/>
</dbReference>
<feature type="non-terminal residue" evidence="1">
    <location>
        <position position="1"/>
    </location>
</feature>
<dbReference type="GO" id="GO:0030286">
    <property type="term" value="C:dynein complex"/>
    <property type="evidence" value="ECO:0007669"/>
    <property type="project" value="InterPro"/>
</dbReference>
<dbReference type="Proteomes" id="UP000553632">
    <property type="component" value="Unassembled WGS sequence"/>
</dbReference>
<dbReference type="InterPro" id="IPR026983">
    <property type="entry name" value="DHC"/>
</dbReference>
<keyword evidence="2" id="KW-1185">Reference proteome</keyword>
<dbReference type="GO" id="GO:0045505">
    <property type="term" value="F:dynein intermediate chain binding"/>
    <property type="evidence" value="ECO:0007669"/>
    <property type="project" value="InterPro"/>
</dbReference>
<organism evidence="1 2">
    <name type="scientific">Perkinsus olseni</name>
    <name type="common">Perkinsus atlanticus</name>
    <dbReference type="NCBI Taxonomy" id="32597"/>
    <lineage>
        <taxon>Eukaryota</taxon>
        <taxon>Sar</taxon>
        <taxon>Alveolata</taxon>
        <taxon>Perkinsozoa</taxon>
        <taxon>Perkinsea</taxon>
        <taxon>Perkinsida</taxon>
        <taxon>Perkinsidae</taxon>
        <taxon>Perkinsus</taxon>
    </lineage>
</organism>
<sequence>YECLVRGLSAVYGVVRLVPKLSADYWIPPCTFVAWCKEGLGDRAGAPNGDGANAGQLKLCIGHILRMLFLACDERDHLVLALAVTLALKSLSGPQSDVYHQCLKFLCGESTASCGESSELWQADLGSAGRYSCPGSSSRVALLYLAARLGESLPEDLKEHSEWLTEAIWRNFSDLERLGGPFLKITASLCKDPARWSRVRSSGCDWPCQLSDVEKAVVLLALDSDCLGTHLQSIVSKEWDLALPFTRSDLLSQLAGQRSRVYPIIVIHGMAARLQYSMDIVQRILDIPPERVMEVMSLACVEESRLEAVVTEAASSGRVVFLWDGDYGVEALMAICETLQKLSSGVESRITEGFRIILTVGDASALPSQVLEHSVKVSLADGWVTDAVGECLSTREAFRGCRRRELDRLVDFHLAVTDPGMNAVARYHHPLTEADLRVAGELLLSTGPSTETEIHRMDYLIKDIVYGSGDRMPADEDDCLSSSCRAASVPARVFIAAGVEHESSGTRSSFPNVRRRWGKREGKRLATLLGIDKRRIVDPIRRSSHLRPDLPALAEGLRRGYPDRRLDGSTFDHILHAECEDFDSALAEISVDNRGWTEEQRSLQIRRIHAQERFLRQWVESGPPREWLLGLLSRPGRLLIAVLAADKFDVDEGELVWRLCAASADTSPTSAEGHTSGLIISGLHVVDGQRGYHGRATGSMDSLEEAAYRLPPMLLRPTTRPPRSTSPSTEEGIYCTAIVSRNLGHLIDVELAAKVGETRIPLLPMGAFILLVTP</sequence>
<protein>
    <submittedName>
        <fullName evidence="1">Uncharacterized protein</fullName>
    </submittedName>
</protein>
<dbReference type="EMBL" id="JABANO010029817">
    <property type="protein sequence ID" value="KAF4712911.1"/>
    <property type="molecule type" value="Genomic_DNA"/>
</dbReference>
<evidence type="ECO:0000313" key="1">
    <source>
        <dbReference type="EMBL" id="KAF4712911.1"/>
    </source>
</evidence>
<gene>
    <name evidence="1" type="ORF">FOZ63_019602</name>
</gene>